<feature type="transmembrane region" description="Helical" evidence="16">
    <location>
        <begin position="283"/>
        <end position="304"/>
    </location>
</feature>
<dbReference type="SUPFAM" id="SSF47473">
    <property type="entry name" value="EF-hand"/>
    <property type="match status" value="1"/>
</dbReference>
<evidence type="ECO:0000256" key="14">
    <source>
        <dbReference type="ARBA" id="ARBA00023303"/>
    </source>
</evidence>
<dbReference type="Gene3D" id="1.10.287.70">
    <property type="match status" value="4"/>
</dbReference>
<keyword evidence="6 16" id="KW-0812">Transmembrane</keyword>
<evidence type="ECO:0000256" key="11">
    <source>
        <dbReference type="ARBA" id="ARBA00023065"/>
    </source>
</evidence>
<dbReference type="GO" id="GO:0005891">
    <property type="term" value="C:voltage-gated calcium channel complex"/>
    <property type="evidence" value="ECO:0007669"/>
    <property type="project" value="TreeGrafter"/>
</dbReference>
<keyword evidence="3" id="KW-0597">Phosphoprotein</keyword>
<dbReference type="Pfam" id="PF00520">
    <property type="entry name" value="Ion_trans"/>
    <property type="match status" value="4"/>
</dbReference>
<feature type="compositionally biased region" description="Polar residues" evidence="15">
    <location>
        <begin position="902"/>
        <end position="920"/>
    </location>
</feature>
<dbReference type="PANTHER" id="PTHR45628:SF7">
    <property type="entry name" value="VOLTAGE-DEPENDENT CALCIUM CHANNEL TYPE A SUBUNIT ALPHA-1"/>
    <property type="match status" value="1"/>
</dbReference>
<feature type="compositionally biased region" description="Polar residues" evidence="15">
    <location>
        <begin position="8"/>
        <end position="23"/>
    </location>
</feature>
<evidence type="ECO:0000256" key="8">
    <source>
        <dbReference type="ARBA" id="ARBA00022837"/>
    </source>
</evidence>
<feature type="transmembrane region" description="Helical" evidence="16">
    <location>
        <begin position="1368"/>
        <end position="1385"/>
    </location>
</feature>
<reference evidence="18" key="2">
    <citation type="submission" date="2011-02" db="EMBL/GenBank/DDBJ databases">
        <authorList>
            <person name="MacLean D."/>
        </authorList>
    </citation>
    <scope>NUCLEOTIDE SEQUENCE</scope>
</reference>
<evidence type="ECO:0000256" key="16">
    <source>
        <dbReference type="SAM" id="Phobius"/>
    </source>
</evidence>
<feature type="transmembrane region" description="Helical" evidence="16">
    <location>
        <begin position="609"/>
        <end position="632"/>
    </location>
</feature>
<keyword evidence="10 16" id="KW-1133">Transmembrane helix</keyword>
<dbReference type="InterPro" id="IPR027359">
    <property type="entry name" value="Volt_channel_dom_sf"/>
</dbReference>
<feature type="compositionally biased region" description="Basic and acidic residues" evidence="15">
    <location>
        <begin position="957"/>
        <end position="968"/>
    </location>
</feature>
<evidence type="ECO:0000256" key="15">
    <source>
        <dbReference type="SAM" id="MobiDB-lite"/>
    </source>
</evidence>
<feature type="transmembrane region" description="Helical" evidence="16">
    <location>
        <begin position="1151"/>
        <end position="1179"/>
    </location>
</feature>
<feature type="transmembrane region" description="Helical" evidence="16">
    <location>
        <begin position="1603"/>
        <end position="1626"/>
    </location>
</feature>
<dbReference type="SUPFAM" id="SSF81324">
    <property type="entry name" value="Voltage-gated potassium channels"/>
    <property type="match status" value="4"/>
</dbReference>
<dbReference type="GO" id="GO:0098703">
    <property type="term" value="P:calcium ion import across plasma membrane"/>
    <property type="evidence" value="ECO:0007669"/>
    <property type="project" value="TreeGrafter"/>
</dbReference>
<feature type="transmembrane region" description="Helical" evidence="16">
    <location>
        <begin position="652"/>
        <end position="673"/>
    </location>
</feature>
<dbReference type="InterPro" id="IPR018247">
    <property type="entry name" value="EF_Hand_1_Ca_BS"/>
</dbReference>
<sequence>MKLDSGHAQETTVNSDSTHLSNGASNHIIQDERSLDKSIWIFPTCQPKSTRQISQKHDRTAEAPSIPSLRRGSAAFVADIKRRISLIIPGLDNEEVACTRGLWDAFDTDRDGFIDFNDFCLYSCDLIQQSKTISTTPFSFVLIELKLIRIFQLELVRCDNQLDVALGNIFTKVDRNHSGRISYHEFQTGVTELGLKEFNYEVHGHKRRFATTSLIVLNVQNRFRYALVWFIVWKWFDRFILGCILFSSIVLGVRDHADPGETIDSHGSLKLNSRNAFVERCELIFTIVFAAECMMKIVAMGFVFGHGAYLQSAWNILDFFVVIAGLIGDLPGVPKLLALRTCRLLRPLRTLTNLRGMRNLVYALISSIPALINVMIVLFFVFAIFGVLGVSMWNGVLYYRCRETPAPVNGIWSLTDDGHVCGGNYKCPSDQYCGSVYDPPLGSSVNFSILPVREYWDHALTNFDHIGHALLTLFQGITLEGWTSVMYNYQDASSWYFATFYFIVYTIVGAFFLLQFVFAVIWEHFTAANDGTSGSWDAILLAAQPVSSSRTTFTLVKSGFLKTTRIIPLANGQDQGSVLKKSPSFQKNMQKRLINPSGKITIWHRLRSICATLVNARWFSALIIFCILLNTICLSLDQYPVNATRDAFTEKVNSILTFIFLIEFALKAVGFGWKSLKQDGYALFDGVIIIFSVTEFITNQTKLSHKSNGISALRTLRLFRVLKLAGTWNSFRKLLQTIASSVADVASFGLFLLLIMYVFALIGMQFFANKYRFDNDGNYVKWEPHIYNSTVPPHAFWTPERPYTIRRSNFDDILSAFTTVFQCLTEENWTAVMADGVHAVGWSASFYFVAVMIFGNIVILNLFLAILLNNFSVEESQQETGEAIVKGKEVIAQTKQSILRQKTSAVMPQSTSPEACSNATRVKKSLGRDAAKTNKSYVIPTKHRPRRVRKRSSGSSHYRDQPERKKAVEGQIAPLPVGSDIPGDSNPSHGAPPKVTKTGRSIADFFRDRSLCIFSRKNVFRRHICAVVHHRYTENLLLSLILLSSILLAADNPLDDPNSSLSRNLIYFDRAFTWLFSAEMIFKVIDRGVLCNGPESYLRDPWNVLDSGTLIASLVTLFSGDKALQSIRSLRTLRALRPLRVIGRFPSMRRVVYALLSSIPYIFNVSLVCILIFFSFGIIGVNLFKGRLFACDFSTFSAEKMLYLEATFGFTKLSFKKLFSRQDCSDHDGRWYSKRRNYNNILKSAMTLFEIASTEGWVDIMYEGVDATEIGYHPVQNWNREYIVFFIVFMIIGSFFSLNLFVGAVIDNFNRMRETLSDDAFTNDSQRDWLRIQESIKAIRFDNKEVPPKSLLRLACYRIIRHPWVENLFILCVVLNPLILAITHFGESKKIAYILQLANVVFGGVFFLEVILKLLAYGKPYLRDPSNWFDCLIGFGSMAISLPLLIIGDRIAPIANALRACRMGLAIRLMKRARSMQDIVTTILDNMPALINVSTLMFLIMFVYGVMGVQLYAGVMLGRTLDEHANFKSIKMAMVTLFRFTTGEAWNDVMYDLMVQPMAGEAPYPYGQSCVEDYTFQMLEAARNYTKDPNLTIGCSPGISITYIYFVSYMLLTTYVLLNLFVAVILEGFEVTNEKNAAIITTEDIEHVLVLWKQYDTQHTGRLDDHSLIKVMCRLPPPLGLPKSSSHHEIINWAMTLPLQLDAQGRISITAFLYATAHHVMERIAKERSDTIQQPRKIALYTQQSQSSSFGASLRVYLSIKRIQSAVRRLLAKKRVERLRAQRGGAFLQVMEELEQDPNNEKMR</sequence>
<evidence type="ECO:0000256" key="13">
    <source>
        <dbReference type="ARBA" id="ARBA00023180"/>
    </source>
</evidence>
<feature type="domain" description="EF-hand" evidence="17">
    <location>
        <begin position="94"/>
        <end position="129"/>
    </location>
</feature>
<dbReference type="InterPro" id="IPR011992">
    <property type="entry name" value="EF-hand-dom_pair"/>
</dbReference>
<dbReference type="Gene3D" id="1.20.120.350">
    <property type="entry name" value="Voltage-gated potassium channels. Chain C"/>
    <property type="match status" value="4"/>
</dbReference>
<dbReference type="InterPro" id="IPR002048">
    <property type="entry name" value="EF_hand_dom"/>
</dbReference>
<dbReference type="FunFam" id="1.20.120.350:FF:000009">
    <property type="entry name" value="Voltage-dependent T-type calcium channel subunit alpha"/>
    <property type="match status" value="1"/>
</dbReference>
<feature type="region of interest" description="Disordered" evidence="15">
    <location>
        <begin position="1"/>
        <end position="23"/>
    </location>
</feature>
<dbReference type="GO" id="GO:0005509">
    <property type="term" value="F:calcium ion binding"/>
    <property type="evidence" value="ECO:0007669"/>
    <property type="project" value="InterPro"/>
</dbReference>
<keyword evidence="7" id="KW-0677">Repeat</keyword>
<reference evidence="18" key="1">
    <citation type="journal article" date="2011" name="PLoS Biol.">
        <title>Gene gain and loss during evolution of obligate parasitism in the white rust pathogen of Arabidopsis thaliana.</title>
        <authorList>
            <person name="Kemen E."/>
            <person name="Gardiner A."/>
            <person name="Schultz-Larsen T."/>
            <person name="Kemen A.C."/>
            <person name="Balmuth A.L."/>
            <person name="Robert-Seilaniantz A."/>
            <person name="Bailey K."/>
            <person name="Holub E."/>
            <person name="Studholme D.J."/>
            <person name="Maclean D."/>
            <person name="Jones J.D."/>
        </authorList>
    </citation>
    <scope>NUCLEOTIDE SEQUENCE</scope>
</reference>
<feature type="transmembrane region" description="Helical" evidence="16">
    <location>
        <begin position="1490"/>
        <end position="1513"/>
    </location>
</feature>
<feature type="transmembrane region" description="Helical" evidence="16">
    <location>
        <begin position="495"/>
        <end position="522"/>
    </location>
</feature>
<keyword evidence="5" id="KW-0107">Calcium channel</keyword>
<dbReference type="PANTHER" id="PTHR45628">
    <property type="entry name" value="VOLTAGE-DEPENDENT CALCIUM CHANNEL TYPE A SUBUNIT ALPHA-1"/>
    <property type="match status" value="1"/>
</dbReference>
<keyword evidence="2" id="KW-0813">Transport</keyword>
<feature type="transmembrane region" description="Helical" evidence="16">
    <location>
        <begin position="1391"/>
        <end position="1416"/>
    </location>
</feature>
<keyword evidence="13" id="KW-0325">Glycoprotein</keyword>
<dbReference type="EMBL" id="FR824232">
    <property type="protein sequence ID" value="CCA23261.1"/>
    <property type="molecule type" value="Genomic_DNA"/>
</dbReference>
<evidence type="ECO:0000256" key="10">
    <source>
        <dbReference type="ARBA" id="ARBA00022989"/>
    </source>
</evidence>
<dbReference type="GO" id="GO:0008331">
    <property type="term" value="F:high voltage-gated calcium channel activity"/>
    <property type="evidence" value="ECO:0007669"/>
    <property type="project" value="TreeGrafter"/>
</dbReference>
<evidence type="ECO:0000259" key="17">
    <source>
        <dbReference type="PROSITE" id="PS50222"/>
    </source>
</evidence>
<evidence type="ECO:0000256" key="7">
    <source>
        <dbReference type="ARBA" id="ARBA00022737"/>
    </source>
</evidence>
<keyword evidence="8" id="KW-0106">Calcium</keyword>
<dbReference type="Gene3D" id="1.10.238.10">
    <property type="entry name" value="EF-hand"/>
    <property type="match status" value="2"/>
</dbReference>
<keyword evidence="12 16" id="KW-0472">Membrane</keyword>
<feature type="compositionally biased region" description="Basic residues" evidence="15">
    <location>
        <begin position="941"/>
        <end position="952"/>
    </location>
</feature>
<feature type="domain" description="EF-hand" evidence="17">
    <location>
        <begin position="161"/>
        <end position="196"/>
    </location>
</feature>
<evidence type="ECO:0000256" key="5">
    <source>
        <dbReference type="ARBA" id="ARBA00022673"/>
    </source>
</evidence>
<gene>
    <name evidence="18" type="primary">AlNc14C187G8356</name>
    <name evidence="18" type="ORF">ALNC14_094040</name>
</gene>
<protein>
    <submittedName>
        <fullName evidence="18">Uncharacterized protein AlNc14C187G8356</fullName>
    </submittedName>
</protein>
<feature type="transmembrane region" description="Helical" evidence="16">
    <location>
        <begin position="360"/>
        <end position="388"/>
    </location>
</feature>
<evidence type="ECO:0000313" key="18">
    <source>
        <dbReference type="EMBL" id="CCA23261.1"/>
    </source>
</evidence>
<feature type="transmembrane region" description="Helical" evidence="16">
    <location>
        <begin position="846"/>
        <end position="868"/>
    </location>
</feature>
<evidence type="ECO:0000256" key="1">
    <source>
        <dbReference type="ARBA" id="ARBA00004141"/>
    </source>
</evidence>
<evidence type="ECO:0000256" key="4">
    <source>
        <dbReference type="ARBA" id="ARBA00022568"/>
    </source>
</evidence>
<evidence type="ECO:0000256" key="12">
    <source>
        <dbReference type="ARBA" id="ARBA00023136"/>
    </source>
</evidence>
<dbReference type="PROSITE" id="PS50222">
    <property type="entry name" value="EF_HAND_2"/>
    <property type="match status" value="2"/>
</dbReference>
<evidence type="ECO:0000256" key="6">
    <source>
        <dbReference type="ARBA" id="ARBA00022692"/>
    </source>
</evidence>
<keyword evidence="14" id="KW-0407">Ion channel</keyword>
<feature type="transmembrane region" description="Helical" evidence="16">
    <location>
        <begin position="316"/>
        <end position="339"/>
    </location>
</feature>
<dbReference type="PROSITE" id="PS00018">
    <property type="entry name" value="EF_HAND_1"/>
    <property type="match status" value="2"/>
</dbReference>
<name>F0WPL1_9STRA</name>
<feature type="transmembrane region" description="Helical" evidence="16">
    <location>
        <begin position="1428"/>
        <end position="1447"/>
    </location>
</feature>
<feature type="region of interest" description="Disordered" evidence="15">
    <location>
        <begin position="902"/>
        <end position="996"/>
    </location>
</feature>
<feature type="transmembrane region" description="Helical" evidence="16">
    <location>
        <begin position="1282"/>
        <end position="1306"/>
    </location>
</feature>
<organism evidence="18">
    <name type="scientific">Albugo laibachii Nc14</name>
    <dbReference type="NCBI Taxonomy" id="890382"/>
    <lineage>
        <taxon>Eukaryota</taxon>
        <taxon>Sar</taxon>
        <taxon>Stramenopiles</taxon>
        <taxon>Oomycota</taxon>
        <taxon>Peronosporomycetes</taxon>
        <taxon>Albuginales</taxon>
        <taxon>Albuginaceae</taxon>
        <taxon>Albugo</taxon>
    </lineage>
</organism>
<dbReference type="InterPro" id="IPR050599">
    <property type="entry name" value="VDCC_alpha-1_subunit"/>
</dbReference>
<evidence type="ECO:0000256" key="9">
    <source>
        <dbReference type="ARBA" id="ARBA00022882"/>
    </source>
</evidence>
<dbReference type="InterPro" id="IPR005821">
    <property type="entry name" value="Ion_trans_dom"/>
</dbReference>
<dbReference type="HOGENOM" id="CLU_000540_5_3_1"/>
<evidence type="ECO:0000256" key="2">
    <source>
        <dbReference type="ARBA" id="ARBA00022448"/>
    </source>
</evidence>
<proteinExistence type="predicted"/>
<dbReference type="Pfam" id="PF13202">
    <property type="entry name" value="EF-hand_5"/>
    <property type="match status" value="1"/>
</dbReference>
<dbReference type="SMART" id="SM00054">
    <property type="entry name" value="EFh"/>
    <property type="match status" value="2"/>
</dbReference>
<accession>F0WPL1</accession>
<feature type="transmembrane region" description="Helical" evidence="16">
    <location>
        <begin position="742"/>
        <end position="768"/>
    </location>
</feature>
<keyword evidence="4" id="KW-0109">Calcium transport</keyword>
<comment type="subcellular location">
    <subcellularLocation>
        <location evidence="1">Membrane</location>
        <topology evidence="1">Multi-pass membrane protein</topology>
    </subcellularLocation>
</comment>
<keyword evidence="11" id="KW-0406">Ion transport</keyword>
<keyword evidence="9" id="KW-0851">Voltage-gated channel</keyword>
<evidence type="ECO:0000256" key="3">
    <source>
        <dbReference type="ARBA" id="ARBA00022553"/>
    </source>
</evidence>